<feature type="active site" description="Proton donor/acceptor" evidence="9">
    <location>
        <position position="389"/>
    </location>
</feature>
<keyword evidence="6" id="KW-0378">Hydrolase</keyword>
<reference evidence="12" key="3">
    <citation type="submission" date="2025-09" db="UniProtKB">
        <authorList>
            <consortium name="Ensembl"/>
        </authorList>
    </citation>
    <scope>IDENTIFICATION</scope>
</reference>
<evidence type="ECO:0000256" key="1">
    <source>
        <dbReference type="ARBA" id="ARBA00001947"/>
    </source>
</evidence>
<dbReference type="SMART" id="SM00631">
    <property type="entry name" value="Zn_pept"/>
    <property type="match status" value="1"/>
</dbReference>
<feature type="chain" id="PRO_5025527150" evidence="10">
    <location>
        <begin position="20"/>
        <end position="432"/>
    </location>
</feature>
<dbReference type="GO" id="GO:0005615">
    <property type="term" value="C:extracellular space"/>
    <property type="evidence" value="ECO:0007669"/>
    <property type="project" value="TreeGrafter"/>
</dbReference>
<protein>
    <submittedName>
        <fullName evidence="12">Carboxypeptidase B2 (plasma)</fullName>
    </submittedName>
</protein>
<dbReference type="InterPro" id="IPR000834">
    <property type="entry name" value="Peptidase_M14"/>
</dbReference>
<evidence type="ECO:0000256" key="3">
    <source>
        <dbReference type="ARBA" id="ARBA00022645"/>
    </source>
</evidence>
<dbReference type="InterPro" id="IPR057247">
    <property type="entry name" value="CARBOXYPEPT_ZN_2"/>
</dbReference>
<evidence type="ECO:0000256" key="10">
    <source>
        <dbReference type="SAM" id="SignalP"/>
    </source>
</evidence>
<evidence type="ECO:0000256" key="7">
    <source>
        <dbReference type="ARBA" id="ARBA00022833"/>
    </source>
</evidence>
<accession>A0A668AGA4</accession>
<dbReference type="FunFam" id="3.40.630.10:FF:000001">
    <property type="entry name" value="Carboxypeptidase B"/>
    <property type="match status" value="1"/>
</dbReference>
<evidence type="ECO:0000256" key="6">
    <source>
        <dbReference type="ARBA" id="ARBA00022801"/>
    </source>
</evidence>
<dbReference type="AlphaFoldDB" id="A0A668AGA4"/>
<dbReference type="PANTHER" id="PTHR11705:SF17">
    <property type="entry name" value="CARBOXYPEPTIDASE B2"/>
    <property type="match status" value="1"/>
</dbReference>
<evidence type="ECO:0000256" key="9">
    <source>
        <dbReference type="PROSITE-ProRule" id="PRU01379"/>
    </source>
</evidence>
<evidence type="ECO:0000259" key="11">
    <source>
        <dbReference type="PROSITE" id="PS52035"/>
    </source>
</evidence>
<dbReference type="PROSITE" id="PS00132">
    <property type="entry name" value="CARBOXYPEPT_ZN_1"/>
    <property type="match status" value="1"/>
</dbReference>
<reference evidence="12" key="1">
    <citation type="submission" date="2019-06" db="EMBL/GenBank/DDBJ databases">
        <authorList>
            <consortium name="Wellcome Sanger Institute Data Sharing"/>
        </authorList>
    </citation>
    <scope>NUCLEOTIDE SEQUENCE [LARGE SCALE GENOMIC DNA]</scope>
</reference>
<dbReference type="PROSITE" id="PS00133">
    <property type="entry name" value="CARBOXYPEPT_ZN_2"/>
    <property type="match status" value="1"/>
</dbReference>
<evidence type="ECO:0000256" key="5">
    <source>
        <dbReference type="ARBA" id="ARBA00022723"/>
    </source>
</evidence>
<feature type="signal peptide" evidence="10">
    <location>
        <begin position="1"/>
        <end position="19"/>
    </location>
</feature>
<reference evidence="12" key="2">
    <citation type="submission" date="2025-08" db="UniProtKB">
        <authorList>
            <consortium name="Ensembl"/>
        </authorList>
    </citation>
    <scope>IDENTIFICATION</scope>
</reference>
<sequence>MKILLVWAFLTISYRLPQAGECASTHDPVLPATPSTREQLDTLRDIARLKEQNELASLLPGSPQFYQVKDVILRVFFGNASEEDEDLLQSSTANQEEFNRTKELIEAQKSSATSVNISSFYERYHPLEEIYEWINLTAQTYPDRVETILIGKSFEQRPLYVLKLTGDKKADKKAIWIDCGIHAREWISPAFCIWFVHHSLINYKQDGNITDILDNMDVYVLPVMNPDGYKFTWLPMHLPWNRMWRKNRSYSEDRLCVGVDLNRNFDANWCTEGALNNTCSQIYCGSSPHSEPETQAVTDFLRSRNGSVQIYYTIHSYSQLLLFPYAHTLEKPPTHDELNELVKEAAERIKTFSGNTYEYGASATRTYVASGGSTDWAFNQGIKYVFSFELQDQGDYGFLLPPSLISQACQEALIAVETISLRVIEKSNRDSQ</sequence>
<evidence type="ECO:0000313" key="13">
    <source>
        <dbReference type="Proteomes" id="UP000472263"/>
    </source>
</evidence>
<dbReference type="Ensembl" id="ENSMMDT00005047914.1">
    <property type="protein sequence ID" value="ENSMMDP00005046979.1"/>
    <property type="gene ID" value="ENSMMDG00005021453.1"/>
</dbReference>
<keyword evidence="5" id="KW-0479">Metal-binding</keyword>
<evidence type="ECO:0000256" key="4">
    <source>
        <dbReference type="ARBA" id="ARBA00022670"/>
    </source>
</evidence>
<dbReference type="PANTHER" id="PTHR11705">
    <property type="entry name" value="PROTEASE FAMILY M14 CARBOXYPEPTIDASE A,B"/>
    <property type="match status" value="1"/>
</dbReference>
<feature type="domain" description="Peptidase M14" evidence="11">
    <location>
        <begin position="123"/>
        <end position="423"/>
    </location>
</feature>
<gene>
    <name evidence="12" type="primary">LOC115373785</name>
</gene>
<dbReference type="GO" id="GO:0042730">
    <property type="term" value="P:fibrinolysis"/>
    <property type="evidence" value="ECO:0007669"/>
    <property type="project" value="TreeGrafter"/>
</dbReference>
<dbReference type="Proteomes" id="UP000472263">
    <property type="component" value="Chromosome 2"/>
</dbReference>
<name>A0A668AGA4_9TELE</name>
<evidence type="ECO:0000256" key="8">
    <source>
        <dbReference type="ARBA" id="ARBA00023049"/>
    </source>
</evidence>
<keyword evidence="10" id="KW-0732">Signal</keyword>
<keyword evidence="7" id="KW-0862">Zinc</keyword>
<comment type="cofactor">
    <cofactor evidence="1">
        <name>Zn(2+)</name>
        <dbReference type="ChEBI" id="CHEBI:29105"/>
    </cofactor>
</comment>
<dbReference type="OrthoDB" id="3626597at2759"/>
<organism evidence="12 13">
    <name type="scientific">Myripristis murdjan</name>
    <name type="common">pinecone soldierfish</name>
    <dbReference type="NCBI Taxonomy" id="586833"/>
    <lineage>
        <taxon>Eukaryota</taxon>
        <taxon>Metazoa</taxon>
        <taxon>Chordata</taxon>
        <taxon>Craniata</taxon>
        <taxon>Vertebrata</taxon>
        <taxon>Euteleostomi</taxon>
        <taxon>Actinopterygii</taxon>
        <taxon>Neopterygii</taxon>
        <taxon>Teleostei</taxon>
        <taxon>Neoteleostei</taxon>
        <taxon>Acanthomorphata</taxon>
        <taxon>Holocentriformes</taxon>
        <taxon>Holocentridae</taxon>
        <taxon>Myripristis</taxon>
    </lineage>
</organism>
<dbReference type="PROSITE" id="PS52035">
    <property type="entry name" value="PEPTIDASE_M14"/>
    <property type="match status" value="1"/>
</dbReference>
<dbReference type="GO" id="GO:0008270">
    <property type="term" value="F:zinc ion binding"/>
    <property type="evidence" value="ECO:0007669"/>
    <property type="project" value="InterPro"/>
</dbReference>
<dbReference type="GO" id="GO:0006508">
    <property type="term" value="P:proteolysis"/>
    <property type="evidence" value="ECO:0007669"/>
    <property type="project" value="UniProtKB-KW"/>
</dbReference>
<dbReference type="GO" id="GO:0004181">
    <property type="term" value="F:metallocarboxypeptidase activity"/>
    <property type="evidence" value="ECO:0007669"/>
    <property type="project" value="InterPro"/>
</dbReference>
<evidence type="ECO:0000313" key="12">
    <source>
        <dbReference type="Ensembl" id="ENSMMDP00005046979.1"/>
    </source>
</evidence>
<dbReference type="Gene3D" id="3.40.630.10">
    <property type="entry name" value="Zn peptidases"/>
    <property type="match status" value="1"/>
</dbReference>
<dbReference type="SUPFAM" id="SSF53187">
    <property type="entry name" value="Zn-dependent exopeptidases"/>
    <property type="match status" value="1"/>
</dbReference>
<evidence type="ECO:0000256" key="2">
    <source>
        <dbReference type="ARBA" id="ARBA00005988"/>
    </source>
</evidence>
<dbReference type="InParanoid" id="A0A668AGA4"/>
<dbReference type="GeneTree" id="ENSGT00940000159160"/>
<keyword evidence="4" id="KW-0645">Protease</keyword>
<dbReference type="InterPro" id="IPR057246">
    <property type="entry name" value="CARBOXYPEPT_ZN_1"/>
</dbReference>
<keyword evidence="3" id="KW-0121">Carboxypeptidase</keyword>
<dbReference type="PRINTS" id="PR00765">
    <property type="entry name" value="CRBOXYPTASEA"/>
</dbReference>
<dbReference type="Pfam" id="PF00246">
    <property type="entry name" value="Peptidase_M14"/>
    <property type="match status" value="1"/>
</dbReference>
<keyword evidence="8" id="KW-0482">Metalloprotease</keyword>
<keyword evidence="13" id="KW-1185">Reference proteome</keyword>
<comment type="similarity">
    <text evidence="2 9">Belongs to the peptidase M14 family.</text>
</comment>
<proteinExistence type="inferred from homology"/>